<keyword evidence="1" id="KW-1133">Transmembrane helix</keyword>
<dbReference type="AlphaFoldDB" id="A0A136WHQ5"/>
<comment type="caution">
    <text evidence="2">The sequence shown here is derived from an EMBL/GenBank/DDBJ whole genome shotgun (WGS) entry which is preliminary data.</text>
</comment>
<keyword evidence="1" id="KW-0472">Membrane</keyword>
<sequence length="151" mass="16578">MILCLSIPMYWVLLWAASRRKRAYPLLFRFLEGIILAFLCFVFLPPAFLEQFLCAGVGAIIGIAFAVWMEGKYSQGGLKKELGSGIIFLVAFLFQIFFREDIALPRSAVGGMALYCTCTGLFPEGMPLKNTLQSALGGMLGFLLGVAICFA</sequence>
<accession>A0A136WHQ5</accession>
<keyword evidence="1" id="KW-0812">Transmembrane</keyword>
<dbReference type="EMBL" id="LRVM01000001">
    <property type="protein sequence ID" value="KXL53910.1"/>
    <property type="molecule type" value="Genomic_DNA"/>
</dbReference>
<feature type="transmembrane region" description="Helical" evidence="1">
    <location>
        <begin position="26"/>
        <end position="44"/>
    </location>
</feature>
<gene>
    <name evidence="2" type="ORF">CLNEO_00020</name>
</gene>
<dbReference type="RefSeq" id="WP_066083241.1">
    <property type="nucleotide sequence ID" value="NZ_LRVM01000001.1"/>
</dbReference>
<dbReference type="STRING" id="36847.CLNEO_00020"/>
<evidence type="ECO:0000256" key="1">
    <source>
        <dbReference type="SAM" id="Phobius"/>
    </source>
</evidence>
<keyword evidence="3" id="KW-1185">Reference proteome</keyword>
<dbReference type="Proteomes" id="UP000070539">
    <property type="component" value="Unassembled WGS sequence"/>
</dbReference>
<feature type="transmembrane region" description="Helical" evidence="1">
    <location>
        <begin position="131"/>
        <end position="150"/>
    </location>
</feature>
<proteinExistence type="predicted"/>
<name>A0A136WHQ5_9FIRM</name>
<dbReference type="OrthoDB" id="9930420at2"/>
<reference evidence="2 3" key="1">
    <citation type="submission" date="2016-01" db="EMBL/GenBank/DDBJ databases">
        <title>Genome sequence of Clostridium neopropionicum X4, DSM-3847.</title>
        <authorList>
            <person name="Poehlein A."/>
            <person name="Beck M.H."/>
            <person name="Bengelsdorf F.R."/>
            <person name="Daniel R."/>
            <person name="Duerre P."/>
        </authorList>
    </citation>
    <scope>NUCLEOTIDE SEQUENCE [LARGE SCALE GENOMIC DNA]</scope>
    <source>
        <strain evidence="2 3">DSM-3847</strain>
    </source>
</reference>
<protein>
    <submittedName>
        <fullName evidence="2">Uncharacterized protein</fullName>
    </submittedName>
</protein>
<evidence type="ECO:0000313" key="2">
    <source>
        <dbReference type="EMBL" id="KXL53910.1"/>
    </source>
</evidence>
<feature type="transmembrane region" description="Helical" evidence="1">
    <location>
        <begin position="81"/>
        <end position="98"/>
    </location>
</feature>
<evidence type="ECO:0000313" key="3">
    <source>
        <dbReference type="Proteomes" id="UP000070539"/>
    </source>
</evidence>
<feature type="transmembrane region" description="Helical" evidence="1">
    <location>
        <begin position="50"/>
        <end position="69"/>
    </location>
</feature>
<organism evidence="2 3">
    <name type="scientific">Anaerotignum neopropionicum</name>
    <dbReference type="NCBI Taxonomy" id="36847"/>
    <lineage>
        <taxon>Bacteria</taxon>
        <taxon>Bacillati</taxon>
        <taxon>Bacillota</taxon>
        <taxon>Clostridia</taxon>
        <taxon>Lachnospirales</taxon>
        <taxon>Anaerotignaceae</taxon>
        <taxon>Anaerotignum</taxon>
    </lineage>
</organism>